<name>A0A382V3Y7_9ZZZZ</name>
<keyword evidence="1" id="KW-0175">Coiled coil</keyword>
<accession>A0A382V3Y7</accession>
<organism evidence="2">
    <name type="scientific">marine metagenome</name>
    <dbReference type="NCBI Taxonomy" id="408172"/>
    <lineage>
        <taxon>unclassified sequences</taxon>
        <taxon>metagenomes</taxon>
        <taxon>ecological metagenomes</taxon>
    </lineage>
</organism>
<reference evidence="2" key="1">
    <citation type="submission" date="2018-05" db="EMBL/GenBank/DDBJ databases">
        <authorList>
            <person name="Lanie J.A."/>
            <person name="Ng W.-L."/>
            <person name="Kazmierczak K.M."/>
            <person name="Andrzejewski T.M."/>
            <person name="Davidsen T.M."/>
            <person name="Wayne K.J."/>
            <person name="Tettelin H."/>
            <person name="Glass J.I."/>
            <person name="Rusch D."/>
            <person name="Podicherti R."/>
            <person name="Tsui H.-C.T."/>
            <person name="Winkler M.E."/>
        </authorList>
    </citation>
    <scope>NUCLEOTIDE SEQUENCE</scope>
</reference>
<evidence type="ECO:0000256" key="1">
    <source>
        <dbReference type="SAM" id="Coils"/>
    </source>
</evidence>
<gene>
    <name evidence="2" type="ORF">METZ01_LOCUS394057</name>
</gene>
<dbReference type="EMBL" id="UINC01149004">
    <property type="protein sequence ID" value="SVD41203.1"/>
    <property type="molecule type" value="Genomic_DNA"/>
</dbReference>
<dbReference type="AlphaFoldDB" id="A0A382V3Y7"/>
<proteinExistence type="predicted"/>
<sequence length="112" mass="12687">MKFLEKWKGHIFKFFALVLGLFGVSTLLSAKKSKEVKEAKKDIKKTKKKVVKSKKSIAAAKRKADKASDKIAQQEKVIADIKKRKVTGTQPTKKEAKEALDFLKDFTKDYKG</sequence>
<protein>
    <submittedName>
        <fullName evidence="2">Uncharacterized protein</fullName>
    </submittedName>
</protein>
<feature type="coiled-coil region" evidence="1">
    <location>
        <begin position="29"/>
        <end position="84"/>
    </location>
</feature>
<evidence type="ECO:0000313" key="2">
    <source>
        <dbReference type="EMBL" id="SVD41203.1"/>
    </source>
</evidence>